<dbReference type="EMBL" id="CADCVH010000093">
    <property type="protein sequence ID" value="CAA9464690.1"/>
    <property type="molecule type" value="Genomic_DNA"/>
</dbReference>
<accession>A0A6J4R8T6</accession>
<feature type="non-terminal residue" evidence="1">
    <location>
        <position position="60"/>
    </location>
</feature>
<proteinExistence type="predicted"/>
<name>A0A6J4R8T6_9ACTN</name>
<organism evidence="1">
    <name type="scientific">uncultured Rubrobacteraceae bacterium</name>
    <dbReference type="NCBI Taxonomy" id="349277"/>
    <lineage>
        <taxon>Bacteria</taxon>
        <taxon>Bacillati</taxon>
        <taxon>Actinomycetota</taxon>
        <taxon>Rubrobacteria</taxon>
        <taxon>Rubrobacterales</taxon>
        <taxon>Rubrobacteraceae</taxon>
        <taxon>environmental samples</taxon>
    </lineage>
</organism>
<dbReference type="AlphaFoldDB" id="A0A6J4R8T6"/>
<evidence type="ECO:0000313" key="1">
    <source>
        <dbReference type="EMBL" id="CAA9464690.1"/>
    </source>
</evidence>
<protein>
    <submittedName>
        <fullName evidence="1">Uncharacterized protein</fullName>
    </submittedName>
</protein>
<gene>
    <name evidence="1" type="ORF">AVDCRST_MAG02-2915</name>
</gene>
<reference evidence="1" key="1">
    <citation type="submission" date="2020-02" db="EMBL/GenBank/DDBJ databases">
        <authorList>
            <person name="Meier V. D."/>
        </authorList>
    </citation>
    <scope>NUCLEOTIDE SEQUENCE</scope>
    <source>
        <strain evidence="1">AVDCRST_MAG02</strain>
    </source>
</reference>
<sequence>AQGLPALGDRLPVVREVARERDVRPPRTLATSQYALRLLAPLTSVRPLSPEGSPEGTGIL</sequence>
<feature type="non-terminal residue" evidence="1">
    <location>
        <position position="1"/>
    </location>
</feature>